<name>A0A183B2W1_9TREM</name>
<evidence type="ECO:0000313" key="2">
    <source>
        <dbReference type="EMBL" id="VDP90819.1"/>
    </source>
</evidence>
<dbReference type="PANTHER" id="PTHR21301">
    <property type="entry name" value="REVERSE TRANSCRIPTASE"/>
    <property type="match status" value="1"/>
</dbReference>
<protein>
    <submittedName>
        <fullName evidence="4">Reverse transcriptase domain-containing protein</fullName>
    </submittedName>
</protein>
<dbReference type="AlphaFoldDB" id="A0A183B2W1"/>
<gene>
    <name evidence="2" type="ORF">ECPE_LOCUS13547</name>
</gene>
<dbReference type="WBParaSite" id="ECPE_0001358501-mRNA-1">
    <property type="protein sequence ID" value="ECPE_0001358501-mRNA-1"/>
    <property type="gene ID" value="ECPE_0001358501"/>
</dbReference>
<keyword evidence="3" id="KW-1185">Reference proteome</keyword>
<dbReference type="OrthoDB" id="6275987at2759"/>
<feature type="domain" description="Reverse transcriptase" evidence="1">
    <location>
        <begin position="1"/>
        <end position="86"/>
    </location>
</feature>
<evidence type="ECO:0000313" key="4">
    <source>
        <dbReference type="WBParaSite" id="ECPE_0001358501-mRNA-1"/>
    </source>
</evidence>
<dbReference type="PANTHER" id="PTHR21301:SF10">
    <property type="entry name" value="REVERSE TRANSCRIPTASE DOMAIN-CONTAINING PROTEIN"/>
    <property type="match status" value="1"/>
</dbReference>
<dbReference type="PROSITE" id="PS50878">
    <property type="entry name" value="RT_POL"/>
    <property type="match status" value="1"/>
</dbReference>
<evidence type="ECO:0000259" key="1">
    <source>
        <dbReference type="PROSITE" id="PS50878"/>
    </source>
</evidence>
<reference evidence="4" key="1">
    <citation type="submission" date="2016-06" db="UniProtKB">
        <authorList>
            <consortium name="WormBaseParasite"/>
        </authorList>
    </citation>
    <scope>IDENTIFICATION</scope>
</reference>
<dbReference type="InterPro" id="IPR000477">
    <property type="entry name" value="RT_dom"/>
</dbReference>
<accession>A0A183B2W1</accession>
<organism evidence="4">
    <name type="scientific">Echinostoma caproni</name>
    <dbReference type="NCBI Taxonomy" id="27848"/>
    <lineage>
        <taxon>Eukaryota</taxon>
        <taxon>Metazoa</taxon>
        <taxon>Spiralia</taxon>
        <taxon>Lophotrochozoa</taxon>
        <taxon>Platyhelminthes</taxon>
        <taxon>Trematoda</taxon>
        <taxon>Digenea</taxon>
        <taxon>Plagiorchiida</taxon>
        <taxon>Echinostomata</taxon>
        <taxon>Echinostomatoidea</taxon>
        <taxon>Echinostomatidae</taxon>
        <taxon>Echinostoma</taxon>
    </lineage>
</organism>
<sequence length="86" mass="9978">MTEHQPNPPTESAAICELMELCMQTYFKFQGEIYEQLKGTPMESPISGFIAEAVMQKLEKKVLPRIIPKLWLRYVNDTFVILKKSE</sequence>
<dbReference type="Proteomes" id="UP000272942">
    <property type="component" value="Unassembled WGS sequence"/>
</dbReference>
<reference evidence="2 3" key="2">
    <citation type="submission" date="2018-11" db="EMBL/GenBank/DDBJ databases">
        <authorList>
            <consortium name="Pathogen Informatics"/>
        </authorList>
    </citation>
    <scope>NUCLEOTIDE SEQUENCE [LARGE SCALE GENOMIC DNA]</scope>
    <source>
        <strain evidence="2 3">Egypt</strain>
    </source>
</reference>
<evidence type="ECO:0000313" key="3">
    <source>
        <dbReference type="Proteomes" id="UP000272942"/>
    </source>
</evidence>
<dbReference type="EMBL" id="UZAN01055360">
    <property type="protein sequence ID" value="VDP90819.1"/>
    <property type="molecule type" value="Genomic_DNA"/>
</dbReference>
<proteinExistence type="predicted"/>